<dbReference type="AlphaFoldDB" id="A0AAN6LRW3"/>
<reference evidence="2 3" key="1">
    <citation type="submission" date="2021-02" db="EMBL/GenBank/DDBJ databases">
        <title>Genome assembly of Pseudopithomyces chartarum.</title>
        <authorList>
            <person name="Jauregui R."/>
            <person name="Singh J."/>
            <person name="Voisey C."/>
        </authorList>
    </citation>
    <scope>NUCLEOTIDE SEQUENCE [LARGE SCALE GENOMIC DNA]</scope>
    <source>
        <strain evidence="2 3">AGR01</strain>
    </source>
</reference>
<name>A0AAN6LRW3_9PLEO</name>
<keyword evidence="3" id="KW-1185">Reference proteome</keyword>
<organism evidence="2 3">
    <name type="scientific">Pseudopithomyces chartarum</name>
    <dbReference type="NCBI Taxonomy" id="1892770"/>
    <lineage>
        <taxon>Eukaryota</taxon>
        <taxon>Fungi</taxon>
        <taxon>Dikarya</taxon>
        <taxon>Ascomycota</taxon>
        <taxon>Pezizomycotina</taxon>
        <taxon>Dothideomycetes</taxon>
        <taxon>Pleosporomycetidae</taxon>
        <taxon>Pleosporales</taxon>
        <taxon>Massarineae</taxon>
        <taxon>Didymosphaeriaceae</taxon>
        <taxon>Pseudopithomyces</taxon>
    </lineage>
</organism>
<evidence type="ECO:0000313" key="3">
    <source>
        <dbReference type="Proteomes" id="UP001280581"/>
    </source>
</evidence>
<gene>
    <name evidence="2" type="ORF">GRF29_213g449350</name>
</gene>
<feature type="compositionally biased region" description="Polar residues" evidence="1">
    <location>
        <begin position="1"/>
        <end position="11"/>
    </location>
</feature>
<accession>A0AAN6LRW3</accession>
<dbReference type="Proteomes" id="UP001280581">
    <property type="component" value="Unassembled WGS sequence"/>
</dbReference>
<sequence length="205" mass="22655">MPTQETSNGANRCSPVKDDQPHRSDHSSADQSPPAAVLRSENKDGKSGPNETIIGSPFDRWRPLGGGDEQDIFRRFNIQPAEEADFLTYWSQTRLSTGIFARDTKGTLVFRISPTDLTDLSELDIGNSCGWSRPARWLHMYDGEGVSWLTQSRPMDLEAFPQAFDCSGHLIQQGEGRGSCWSSDARVGDAVARRRIAAELARITG</sequence>
<evidence type="ECO:0000313" key="2">
    <source>
        <dbReference type="EMBL" id="KAK3200926.1"/>
    </source>
</evidence>
<dbReference type="EMBL" id="WVTA01000017">
    <property type="protein sequence ID" value="KAK3200926.1"/>
    <property type="molecule type" value="Genomic_DNA"/>
</dbReference>
<evidence type="ECO:0000256" key="1">
    <source>
        <dbReference type="SAM" id="MobiDB-lite"/>
    </source>
</evidence>
<feature type="compositionally biased region" description="Basic and acidic residues" evidence="1">
    <location>
        <begin position="15"/>
        <end position="28"/>
    </location>
</feature>
<feature type="region of interest" description="Disordered" evidence="1">
    <location>
        <begin position="1"/>
        <end position="63"/>
    </location>
</feature>
<protein>
    <submittedName>
        <fullName evidence="2">Uncharacterized protein</fullName>
    </submittedName>
</protein>
<comment type="caution">
    <text evidence="2">The sequence shown here is derived from an EMBL/GenBank/DDBJ whole genome shotgun (WGS) entry which is preliminary data.</text>
</comment>
<proteinExistence type="predicted"/>